<feature type="coiled-coil region" evidence="1">
    <location>
        <begin position="605"/>
        <end position="681"/>
    </location>
</feature>
<feature type="region of interest" description="Disordered" evidence="2">
    <location>
        <begin position="225"/>
        <end position="248"/>
    </location>
</feature>
<evidence type="ECO:0000256" key="2">
    <source>
        <dbReference type="SAM" id="MobiDB-lite"/>
    </source>
</evidence>
<gene>
    <name evidence="4" type="ORF">HYC85_015696</name>
</gene>
<dbReference type="PROSITE" id="PS50076">
    <property type="entry name" value="DNAJ_2"/>
    <property type="match status" value="1"/>
</dbReference>
<feature type="compositionally biased region" description="Polar residues" evidence="2">
    <location>
        <begin position="42"/>
        <end position="51"/>
    </location>
</feature>
<dbReference type="EMBL" id="JACBKZ010000007">
    <property type="protein sequence ID" value="KAF5945468.1"/>
    <property type="molecule type" value="Genomic_DNA"/>
</dbReference>
<dbReference type="AlphaFoldDB" id="A0A7J7H1D3"/>
<dbReference type="Proteomes" id="UP000593564">
    <property type="component" value="Unassembled WGS sequence"/>
</dbReference>
<keyword evidence="5" id="KW-1185">Reference proteome</keyword>
<name>A0A7J7H1D3_CAMSI</name>
<comment type="caution">
    <text evidence="4">The sequence shown here is derived from an EMBL/GenBank/DDBJ whole genome shotgun (WGS) entry which is preliminary data.</text>
</comment>
<evidence type="ECO:0000313" key="5">
    <source>
        <dbReference type="Proteomes" id="UP000593564"/>
    </source>
</evidence>
<keyword evidence="1" id="KW-0175">Coiled coil</keyword>
<feature type="compositionally biased region" description="Polar residues" evidence="2">
    <location>
        <begin position="231"/>
        <end position="248"/>
    </location>
</feature>
<dbReference type="CDD" id="cd06257">
    <property type="entry name" value="DnaJ"/>
    <property type="match status" value="1"/>
</dbReference>
<feature type="domain" description="J" evidence="3">
    <location>
        <begin position="680"/>
        <end position="737"/>
    </location>
</feature>
<organism evidence="4 5">
    <name type="scientific">Camellia sinensis</name>
    <name type="common">Tea plant</name>
    <name type="synonym">Thea sinensis</name>
    <dbReference type="NCBI Taxonomy" id="4442"/>
    <lineage>
        <taxon>Eukaryota</taxon>
        <taxon>Viridiplantae</taxon>
        <taxon>Streptophyta</taxon>
        <taxon>Embryophyta</taxon>
        <taxon>Tracheophyta</taxon>
        <taxon>Spermatophyta</taxon>
        <taxon>Magnoliopsida</taxon>
        <taxon>eudicotyledons</taxon>
        <taxon>Gunneridae</taxon>
        <taxon>Pentapetalae</taxon>
        <taxon>asterids</taxon>
        <taxon>Ericales</taxon>
        <taxon>Theaceae</taxon>
        <taxon>Camellia</taxon>
    </lineage>
</organism>
<reference evidence="5" key="1">
    <citation type="journal article" date="2020" name="Nat. Commun.">
        <title>Genome assembly of wild tea tree DASZ reveals pedigree and selection history of tea varieties.</title>
        <authorList>
            <person name="Zhang W."/>
            <person name="Zhang Y."/>
            <person name="Qiu H."/>
            <person name="Guo Y."/>
            <person name="Wan H."/>
            <person name="Zhang X."/>
            <person name="Scossa F."/>
            <person name="Alseekh S."/>
            <person name="Zhang Q."/>
            <person name="Wang P."/>
            <person name="Xu L."/>
            <person name="Schmidt M.H."/>
            <person name="Jia X."/>
            <person name="Li D."/>
            <person name="Zhu A."/>
            <person name="Guo F."/>
            <person name="Chen W."/>
            <person name="Ni D."/>
            <person name="Usadel B."/>
            <person name="Fernie A.R."/>
            <person name="Wen W."/>
        </authorList>
    </citation>
    <scope>NUCLEOTIDE SEQUENCE [LARGE SCALE GENOMIC DNA]</scope>
    <source>
        <strain evidence="5">cv. G240</strain>
    </source>
</reference>
<dbReference type="PANTHER" id="PTHR36335:SF1">
    <property type="entry name" value="CHAPERONE DNAJ-DOMAIN SUPERFAMILY PROTEIN"/>
    <property type="match status" value="1"/>
</dbReference>
<feature type="compositionally biased region" description="Polar residues" evidence="2">
    <location>
        <begin position="434"/>
        <end position="453"/>
    </location>
</feature>
<sequence length="737" mass="82814">MGRWPTISVNFPNRKLSCASHGGGVKLHIHKGQMRGKGKSVGHSQSSTCSGRKTLKRCKNNGEADNVVLIDVDSDNINNVIVIDIPESLKQKLRGSSDRCKLRTVICIDDDESSDNDHPGMGVEGGGDFYSDASSSGRFFPTSNHTQKSADQVGDECQFVQENLSPLKLSKCKRTYSGKASSRNRYGLGPESDTGSADNNYPDCEFMEDSFGELREQWEKANKKKKYDVRNGQSGRVDQATTSGLHTGSRQKVEVENMTDQHTEAQVCPSSSNACYEEENPSPFADFGLKSTEETQFSDSKADNWVREESFSVDPPFNNSEGQATKHVKHGRSSLHYEHDHWSRGFSACSSHEQGNKQVNHTNRFSQDKDKTPPAEPCMTNPDPTIDIHFGCSKTSFLDEEFSFFMIPDEVLLFSKTQHSVDTEVGNGREKFQQPRSCNSHFPNEFENASGSSVDKEKLASREPSFQNIKPSDETQVNHGVPDNEVGAIPVETFCEDTPLGESALKKVKVCCQVKVKPVPEEPSFFSIPRNEAHSSPNMGAGELCSDFMSNHQQEVEKDGPLHAQDGDVTNADQGCIINEREKLKETDEYKRAVEEEWASRQRELQVQAEEAQKMRQLRKREKAESMRLLDMERRQKQRVEEMREIQKKDEENMNLKEQLRAEVRKELNQLEIKCRDMASLLRGLGIQVGGGFQPQAHEVRAAYKRALLSFHPDRASGSDIRQLVEAEEKFKLISPK</sequence>
<evidence type="ECO:0000259" key="3">
    <source>
        <dbReference type="PROSITE" id="PS50076"/>
    </source>
</evidence>
<feature type="region of interest" description="Disordered" evidence="2">
    <location>
        <begin position="179"/>
        <end position="204"/>
    </location>
</feature>
<dbReference type="Gene3D" id="1.10.287.110">
    <property type="entry name" value="DnaJ domain"/>
    <property type="match status" value="1"/>
</dbReference>
<evidence type="ECO:0000313" key="4">
    <source>
        <dbReference type="EMBL" id="KAF5945468.1"/>
    </source>
</evidence>
<accession>A0A7J7H1D3</accession>
<reference evidence="4 5" key="2">
    <citation type="submission" date="2020-07" db="EMBL/GenBank/DDBJ databases">
        <title>Genome assembly of wild tea tree DASZ reveals pedigree and selection history of tea varieties.</title>
        <authorList>
            <person name="Zhang W."/>
        </authorList>
    </citation>
    <scope>NUCLEOTIDE SEQUENCE [LARGE SCALE GENOMIC DNA]</scope>
    <source>
        <strain evidence="5">cv. G240</strain>
        <tissue evidence="4">Leaf</tissue>
    </source>
</reference>
<protein>
    <recommendedName>
        <fullName evidence="3">J domain-containing protein</fullName>
    </recommendedName>
</protein>
<dbReference type="InterPro" id="IPR001623">
    <property type="entry name" value="DnaJ_domain"/>
</dbReference>
<proteinExistence type="predicted"/>
<dbReference type="SUPFAM" id="SSF46565">
    <property type="entry name" value="Chaperone J-domain"/>
    <property type="match status" value="1"/>
</dbReference>
<feature type="region of interest" description="Disordered" evidence="2">
    <location>
        <begin position="428"/>
        <end position="454"/>
    </location>
</feature>
<feature type="region of interest" description="Disordered" evidence="2">
    <location>
        <begin position="32"/>
        <end position="54"/>
    </location>
</feature>
<dbReference type="PANTHER" id="PTHR36335">
    <property type="entry name" value="CHAPERONE DNAJ-DOMAIN SUPERFAMILY PROTEIN"/>
    <property type="match status" value="1"/>
</dbReference>
<dbReference type="InterPro" id="IPR036869">
    <property type="entry name" value="J_dom_sf"/>
</dbReference>
<evidence type="ECO:0000256" key="1">
    <source>
        <dbReference type="SAM" id="Coils"/>
    </source>
</evidence>